<evidence type="ECO:0000256" key="1">
    <source>
        <dbReference type="ARBA" id="ARBA00022912"/>
    </source>
</evidence>
<sequence length="194" mass="21412">MCERAARPIEAEGLVALLEGGLDRVLLIDSRPFVEYNTCHILEAVNVNCSKLMKRRLQQDKIQISELLQHSAKRKVLDCVKQQKVVVYDQSSSDPASLSSEAFLSVLLAKLEKSFPSVHLLSGGFVAFSQLFPGLCEGKSTLVPSCISQPCLSVSSSGPTRILTHLYLGCQRDVLNQVTLTSVLLIYHYFDSNI</sequence>
<dbReference type="CDD" id="cd01446">
    <property type="entry name" value="DSP_MapKP"/>
    <property type="match status" value="1"/>
</dbReference>
<reference evidence="3" key="1">
    <citation type="submission" date="2025-08" db="UniProtKB">
        <authorList>
            <consortium name="Ensembl"/>
        </authorList>
    </citation>
    <scope>IDENTIFICATION</scope>
</reference>
<dbReference type="Pfam" id="PF00581">
    <property type="entry name" value="Rhodanese"/>
    <property type="match status" value="1"/>
</dbReference>
<keyword evidence="1" id="KW-0904">Protein phosphatase</keyword>
<dbReference type="GO" id="GO:0005737">
    <property type="term" value="C:cytoplasm"/>
    <property type="evidence" value="ECO:0007669"/>
    <property type="project" value="TreeGrafter"/>
</dbReference>
<proteinExistence type="predicted"/>
<dbReference type="PANTHER" id="PTHR10159">
    <property type="entry name" value="DUAL SPECIFICITY PROTEIN PHOSPHATASE"/>
    <property type="match status" value="1"/>
</dbReference>
<organism evidence="3 4">
    <name type="scientific">Sinocyclocheilus grahami</name>
    <name type="common">Dianchi golden-line fish</name>
    <name type="synonym">Barbus grahami</name>
    <dbReference type="NCBI Taxonomy" id="75366"/>
    <lineage>
        <taxon>Eukaryota</taxon>
        <taxon>Metazoa</taxon>
        <taxon>Chordata</taxon>
        <taxon>Craniata</taxon>
        <taxon>Vertebrata</taxon>
        <taxon>Euteleostomi</taxon>
        <taxon>Actinopterygii</taxon>
        <taxon>Neopterygii</taxon>
        <taxon>Teleostei</taxon>
        <taxon>Ostariophysi</taxon>
        <taxon>Cypriniformes</taxon>
        <taxon>Cyprinidae</taxon>
        <taxon>Cyprininae</taxon>
        <taxon>Sinocyclocheilus</taxon>
    </lineage>
</organism>
<reference evidence="3" key="2">
    <citation type="submission" date="2025-09" db="UniProtKB">
        <authorList>
            <consortium name="Ensembl"/>
        </authorList>
    </citation>
    <scope>IDENTIFICATION</scope>
</reference>
<dbReference type="GO" id="GO:0008330">
    <property type="term" value="F:protein tyrosine/threonine phosphatase activity"/>
    <property type="evidence" value="ECO:0007669"/>
    <property type="project" value="TreeGrafter"/>
</dbReference>
<evidence type="ECO:0000259" key="2">
    <source>
        <dbReference type="PROSITE" id="PS50206"/>
    </source>
</evidence>
<dbReference type="PANTHER" id="PTHR10159:SF343">
    <property type="entry name" value="DUAL SPECIFICITY PROTEIN PHOSPHATASE 16"/>
    <property type="match status" value="1"/>
</dbReference>
<dbReference type="GO" id="GO:0033550">
    <property type="term" value="F:MAP kinase tyrosine phosphatase activity"/>
    <property type="evidence" value="ECO:0007669"/>
    <property type="project" value="TreeGrafter"/>
</dbReference>
<name>A0A672SGJ9_SINGR</name>
<keyword evidence="1" id="KW-0378">Hydrolase</keyword>
<dbReference type="AlphaFoldDB" id="A0A672SGJ9"/>
<dbReference type="Gene3D" id="3.40.250.10">
    <property type="entry name" value="Rhodanese-like domain"/>
    <property type="match status" value="1"/>
</dbReference>
<evidence type="ECO:0000313" key="4">
    <source>
        <dbReference type="Proteomes" id="UP000472262"/>
    </source>
</evidence>
<dbReference type="OMA" id="RCQVEAT"/>
<dbReference type="Proteomes" id="UP000472262">
    <property type="component" value="Unassembled WGS sequence"/>
</dbReference>
<dbReference type="PROSITE" id="PS50206">
    <property type="entry name" value="RHODANESE_3"/>
    <property type="match status" value="1"/>
</dbReference>
<feature type="domain" description="Rhodanese" evidence="2">
    <location>
        <begin position="21"/>
        <end position="137"/>
    </location>
</feature>
<dbReference type="SMART" id="SM00450">
    <property type="entry name" value="RHOD"/>
    <property type="match status" value="1"/>
</dbReference>
<dbReference type="GO" id="GO:0017017">
    <property type="term" value="F:MAP kinase tyrosine/serine/threonine phosphatase activity"/>
    <property type="evidence" value="ECO:0007669"/>
    <property type="project" value="TreeGrafter"/>
</dbReference>
<dbReference type="InterPro" id="IPR001763">
    <property type="entry name" value="Rhodanese-like_dom"/>
</dbReference>
<protein>
    <submittedName>
        <fullName evidence="3">Dual specificity phosphatase 16</fullName>
    </submittedName>
</protein>
<dbReference type="FunFam" id="3.40.250.10:FF:000016">
    <property type="entry name" value="Dual specificity phosphatase 16 (Predicted)"/>
    <property type="match status" value="1"/>
</dbReference>
<evidence type="ECO:0000313" key="3">
    <source>
        <dbReference type="Ensembl" id="ENSSGRP00000100920.1"/>
    </source>
</evidence>
<dbReference type="GO" id="GO:0043409">
    <property type="term" value="P:negative regulation of MAPK cascade"/>
    <property type="evidence" value="ECO:0007669"/>
    <property type="project" value="TreeGrafter"/>
</dbReference>
<dbReference type="InterPro" id="IPR036873">
    <property type="entry name" value="Rhodanese-like_dom_sf"/>
</dbReference>
<dbReference type="Ensembl" id="ENSSGRT00000107326.1">
    <property type="protein sequence ID" value="ENSSGRP00000100920.1"/>
    <property type="gene ID" value="ENSSGRG00000050202.1"/>
</dbReference>
<dbReference type="InParanoid" id="A0A672SGJ9"/>
<keyword evidence="4" id="KW-1185">Reference proteome</keyword>
<accession>A0A672SGJ9</accession>
<dbReference type="SUPFAM" id="SSF52821">
    <property type="entry name" value="Rhodanese/Cell cycle control phosphatase"/>
    <property type="match status" value="1"/>
</dbReference>
<dbReference type="GO" id="GO:0005634">
    <property type="term" value="C:nucleus"/>
    <property type="evidence" value="ECO:0007669"/>
    <property type="project" value="TreeGrafter"/>
</dbReference>